<dbReference type="PROSITE" id="PS50878">
    <property type="entry name" value="RT_POL"/>
    <property type="match status" value="1"/>
</dbReference>
<dbReference type="AlphaFoldDB" id="A0A9Q1EC66"/>
<dbReference type="InterPro" id="IPR000477">
    <property type="entry name" value="RT_dom"/>
</dbReference>
<accession>A0A9Q1EC66</accession>
<dbReference type="Pfam" id="PF00078">
    <property type="entry name" value="RVT_1"/>
    <property type="match status" value="1"/>
</dbReference>
<dbReference type="EMBL" id="JAINUF010000020">
    <property type="protein sequence ID" value="KAJ8336123.1"/>
    <property type="molecule type" value="Genomic_DNA"/>
</dbReference>
<proteinExistence type="predicted"/>
<protein>
    <recommendedName>
        <fullName evidence="2">Reverse transcriptase domain-containing protein</fullName>
    </recommendedName>
</protein>
<evidence type="ECO:0000313" key="4">
    <source>
        <dbReference type="Proteomes" id="UP001152622"/>
    </source>
</evidence>
<sequence>MLTVCKSRARLVSGVFFHFPDCLRQLPDYEGDDVEETLCLNFAWILDFLSDRPLVVKVGNHTSSSLTLNTGAPQGCVLSPLLYSLYTHDCTATFDSNTIVKFADDTAVIGLITNNDERAYLEEMRLLTQWCQENNLHLNISKTKEMLVDFGRKQVVSINLILRPYEGQVGAVCGALKARRAPCKNSARTSGPIMAPAHHGSRAGQAPRLDPGEDWRGHESHTAT</sequence>
<dbReference type="PANTHER" id="PTHR33332">
    <property type="entry name" value="REVERSE TRANSCRIPTASE DOMAIN-CONTAINING PROTEIN"/>
    <property type="match status" value="1"/>
</dbReference>
<feature type="compositionally biased region" description="Basic and acidic residues" evidence="1">
    <location>
        <begin position="210"/>
        <end position="224"/>
    </location>
</feature>
<dbReference type="Proteomes" id="UP001152622">
    <property type="component" value="Chromosome 20"/>
</dbReference>
<keyword evidence="4" id="KW-1185">Reference proteome</keyword>
<gene>
    <name evidence="3" type="ORF">SKAU_G00394660</name>
</gene>
<evidence type="ECO:0000256" key="1">
    <source>
        <dbReference type="SAM" id="MobiDB-lite"/>
    </source>
</evidence>
<evidence type="ECO:0000313" key="3">
    <source>
        <dbReference type="EMBL" id="KAJ8336123.1"/>
    </source>
</evidence>
<feature type="region of interest" description="Disordered" evidence="1">
    <location>
        <begin position="185"/>
        <end position="224"/>
    </location>
</feature>
<evidence type="ECO:0000259" key="2">
    <source>
        <dbReference type="PROSITE" id="PS50878"/>
    </source>
</evidence>
<organism evidence="3 4">
    <name type="scientific">Synaphobranchus kaupii</name>
    <name type="common">Kaup's arrowtooth eel</name>
    <dbReference type="NCBI Taxonomy" id="118154"/>
    <lineage>
        <taxon>Eukaryota</taxon>
        <taxon>Metazoa</taxon>
        <taxon>Chordata</taxon>
        <taxon>Craniata</taxon>
        <taxon>Vertebrata</taxon>
        <taxon>Euteleostomi</taxon>
        <taxon>Actinopterygii</taxon>
        <taxon>Neopterygii</taxon>
        <taxon>Teleostei</taxon>
        <taxon>Anguilliformes</taxon>
        <taxon>Synaphobranchidae</taxon>
        <taxon>Synaphobranchus</taxon>
    </lineage>
</organism>
<dbReference type="InterPro" id="IPR043502">
    <property type="entry name" value="DNA/RNA_pol_sf"/>
</dbReference>
<dbReference type="SUPFAM" id="SSF56672">
    <property type="entry name" value="DNA/RNA polymerases"/>
    <property type="match status" value="1"/>
</dbReference>
<feature type="domain" description="Reverse transcriptase" evidence="2">
    <location>
        <begin position="1"/>
        <end position="162"/>
    </location>
</feature>
<comment type="caution">
    <text evidence="3">The sequence shown here is derived from an EMBL/GenBank/DDBJ whole genome shotgun (WGS) entry which is preliminary data.</text>
</comment>
<reference evidence="3" key="1">
    <citation type="journal article" date="2023" name="Science">
        <title>Genome structures resolve the early diversification of teleost fishes.</title>
        <authorList>
            <person name="Parey E."/>
            <person name="Louis A."/>
            <person name="Montfort J."/>
            <person name="Bouchez O."/>
            <person name="Roques C."/>
            <person name="Iampietro C."/>
            <person name="Lluch J."/>
            <person name="Castinel A."/>
            <person name="Donnadieu C."/>
            <person name="Desvignes T."/>
            <person name="Floi Bucao C."/>
            <person name="Jouanno E."/>
            <person name="Wen M."/>
            <person name="Mejri S."/>
            <person name="Dirks R."/>
            <person name="Jansen H."/>
            <person name="Henkel C."/>
            <person name="Chen W.J."/>
            <person name="Zahm M."/>
            <person name="Cabau C."/>
            <person name="Klopp C."/>
            <person name="Thompson A.W."/>
            <person name="Robinson-Rechavi M."/>
            <person name="Braasch I."/>
            <person name="Lecointre G."/>
            <person name="Bobe J."/>
            <person name="Postlethwait J.H."/>
            <person name="Berthelot C."/>
            <person name="Roest Crollius H."/>
            <person name="Guiguen Y."/>
        </authorList>
    </citation>
    <scope>NUCLEOTIDE SEQUENCE</scope>
    <source>
        <strain evidence="3">WJC10195</strain>
    </source>
</reference>
<dbReference type="OrthoDB" id="8057773at2759"/>
<name>A0A9Q1EC66_SYNKA</name>